<feature type="transmembrane region" description="Helical" evidence="1">
    <location>
        <begin position="6"/>
        <end position="29"/>
    </location>
</feature>
<proteinExistence type="predicted"/>
<dbReference type="Proteomes" id="UP001232493">
    <property type="component" value="Chromosome"/>
</dbReference>
<dbReference type="RefSeq" id="WP_280999793.1">
    <property type="nucleotide sequence ID" value="NZ_CP069362.1"/>
</dbReference>
<dbReference type="EMBL" id="CP069362">
    <property type="protein sequence ID" value="WGS65392.1"/>
    <property type="molecule type" value="Genomic_DNA"/>
</dbReference>
<keyword evidence="1" id="KW-0472">Membrane</keyword>
<evidence type="ECO:0000313" key="3">
    <source>
        <dbReference type="Proteomes" id="UP001232493"/>
    </source>
</evidence>
<gene>
    <name evidence="2" type="ORF">JRV97_02215</name>
</gene>
<name>A0ABY8PRX6_9BACT</name>
<reference evidence="2 3" key="1">
    <citation type="submission" date="2021-02" db="EMBL/GenBank/DDBJ databases">
        <title>Characterization of Marinitoga sp. nov. str. BP5-C20A.</title>
        <authorList>
            <person name="Erauso G."/>
            <person name="Postec A."/>
        </authorList>
    </citation>
    <scope>NUCLEOTIDE SEQUENCE [LARGE SCALE GENOMIC DNA]</scope>
    <source>
        <strain evidence="2 3">BP5-C20A</strain>
    </source>
</reference>
<evidence type="ECO:0000256" key="1">
    <source>
        <dbReference type="SAM" id="Phobius"/>
    </source>
</evidence>
<keyword evidence="1" id="KW-0812">Transmembrane</keyword>
<keyword evidence="3" id="KW-1185">Reference proteome</keyword>
<evidence type="ECO:0000313" key="2">
    <source>
        <dbReference type="EMBL" id="WGS65392.1"/>
    </source>
</evidence>
<sequence length="87" mass="10199">MNIHSLILIISLIIIGIVFNLVMINYLYINAIYRKNVFKKDLEEINKIENSLYNKNYSEEIIYNTNSATLIKITFDDNIEGVIIQEE</sequence>
<organism evidence="2 3">
    <name type="scientific">Marinitoga aeolica</name>
    <dbReference type="NCBI Taxonomy" id="2809031"/>
    <lineage>
        <taxon>Bacteria</taxon>
        <taxon>Thermotogati</taxon>
        <taxon>Thermotogota</taxon>
        <taxon>Thermotogae</taxon>
        <taxon>Petrotogales</taxon>
        <taxon>Petrotogaceae</taxon>
        <taxon>Marinitoga</taxon>
    </lineage>
</organism>
<protein>
    <submittedName>
        <fullName evidence="2">Uncharacterized protein</fullName>
    </submittedName>
</protein>
<keyword evidence="1" id="KW-1133">Transmembrane helix</keyword>
<accession>A0ABY8PRX6</accession>